<sequence length="266" mass="30362">MSNRRYLLSDLDVARFVVNGYLILKPRFRKGLHEEITQKLDKMRRNPGDAITDVVPELKKIVDHSSVKGAFTSLLGKNYELKTHRHWHLKPPGSDFMRWHQDSTNNRRAGINQILALYYPHNVTAEMGPTIIAPGTQFRNAPTDRMATYTNIRGQIPLTVKAGTIALTHYDIWHGTAANRSRKKRHMVKFLVKRTSENITPSWNHQPDVLARPANWDIDAGDVRNILTSSNPLNVGQSDHLKQRAIRIHCWKLLMGEPAEKGSLTL</sequence>
<protein>
    <recommendedName>
        <fullName evidence="3">Phytanoyl-CoA dioxygenase</fullName>
    </recommendedName>
</protein>
<dbReference type="SUPFAM" id="SSF51197">
    <property type="entry name" value="Clavaminate synthase-like"/>
    <property type="match status" value="1"/>
</dbReference>
<dbReference type="GO" id="GO:0016706">
    <property type="term" value="F:2-oxoglutarate-dependent dioxygenase activity"/>
    <property type="evidence" value="ECO:0007669"/>
    <property type="project" value="UniProtKB-ARBA"/>
</dbReference>
<evidence type="ECO:0008006" key="3">
    <source>
        <dbReference type="Google" id="ProtNLM"/>
    </source>
</evidence>
<evidence type="ECO:0000313" key="2">
    <source>
        <dbReference type="Proteomes" id="UP000247465"/>
    </source>
</evidence>
<dbReference type="AlphaFoldDB" id="A0A2Z4AAZ6"/>
<evidence type="ECO:0000313" key="1">
    <source>
        <dbReference type="EMBL" id="AWT59023.1"/>
    </source>
</evidence>
<reference evidence="1 2" key="1">
    <citation type="submission" date="2018-06" db="EMBL/GenBank/DDBJ databases">
        <title>Draft Genome Sequence of a Novel Marine Bacterium Related to the Verrucomicrobia.</title>
        <authorList>
            <person name="Vosseberg J."/>
            <person name="Martijn J."/>
            <person name="Ettema T.J.G."/>
        </authorList>
    </citation>
    <scope>NUCLEOTIDE SEQUENCE [LARGE SCALE GENOMIC DNA]</scope>
    <source>
        <strain evidence="1">TARA_B100001123</strain>
    </source>
</reference>
<dbReference type="KEGG" id="mtar:DF168_00196"/>
<dbReference type="Gene3D" id="2.60.120.620">
    <property type="entry name" value="q2cbj1_9rhob like domain"/>
    <property type="match status" value="1"/>
</dbReference>
<dbReference type="Pfam" id="PF05721">
    <property type="entry name" value="PhyH"/>
    <property type="match status" value="1"/>
</dbReference>
<name>A0A2Z4AAZ6_9BACT</name>
<dbReference type="EMBL" id="CP029803">
    <property type="protein sequence ID" value="AWT59023.1"/>
    <property type="molecule type" value="Genomic_DNA"/>
</dbReference>
<proteinExistence type="predicted"/>
<accession>A0A2Z4AAZ6</accession>
<gene>
    <name evidence="1" type="ORF">DF168_00196</name>
</gene>
<dbReference type="Proteomes" id="UP000247465">
    <property type="component" value="Chromosome"/>
</dbReference>
<dbReference type="InterPro" id="IPR008775">
    <property type="entry name" value="Phytyl_CoA_dOase-like"/>
</dbReference>
<organism evidence="1 2">
    <name type="scientific">Candidatus Moanibacter tarae</name>
    <dbReference type="NCBI Taxonomy" id="2200854"/>
    <lineage>
        <taxon>Bacteria</taxon>
        <taxon>Pseudomonadati</taxon>
        <taxon>Verrucomicrobiota</taxon>
        <taxon>Opitutia</taxon>
        <taxon>Puniceicoccales</taxon>
        <taxon>Puniceicoccales incertae sedis</taxon>
        <taxon>Candidatus Moanibacter</taxon>
    </lineage>
</organism>